<dbReference type="PANTHER" id="PTHR31794:SF4">
    <property type="entry name" value="AUXIN EFFLUX TRANSPORTER FAMILY PROTEIN (EUROFUNG)"/>
    <property type="match status" value="1"/>
</dbReference>
<reference evidence="7 8" key="1">
    <citation type="journal article" date="2014" name="PLoS ONE">
        <title>De novo Genome Assembly of the Fungal Plant Pathogen Pyrenophora semeniperda.</title>
        <authorList>
            <person name="Soliai M.M."/>
            <person name="Meyer S.E."/>
            <person name="Udall J.A."/>
            <person name="Elzinga D.E."/>
            <person name="Hermansen R.A."/>
            <person name="Bodily P.M."/>
            <person name="Hart A.A."/>
            <person name="Coleman C.E."/>
        </authorList>
    </citation>
    <scope>NUCLEOTIDE SEQUENCE [LARGE SCALE GENOMIC DNA]</scope>
    <source>
        <strain evidence="7 8">CCB06</strain>
        <tissue evidence="7">Mycelium</tissue>
    </source>
</reference>
<feature type="transmembrane region" description="Helical" evidence="6">
    <location>
        <begin position="421"/>
        <end position="441"/>
    </location>
</feature>
<feature type="transmembrane region" description="Helical" evidence="6">
    <location>
        <begin position="309"/>
        <end position="329"/>
    </location>
</feature>
<dbReference type="OrthoDB" id="191139at2759"/>
<evidence type="ECO:0000256" key="2">
    <source>
        <dbReference type="ARBA" id="ARBA00022692"/>
    </source>
</evidence>
<dbReference type="Gene3D" id="2.130.10.10">
    <property type="entry name" value="YVTN repeat-like/Quinoprotein amine dehydrogenase"/>
    <property type="match status" value="1"/>
</dbReference>
<organism evidence="7 8">
    <name type="scientific">Pyrenophora seminiperda CCB06</name>
    <dbReference type="NCBI Taxonomy" id="1302712"/>
    <lineage>
        <taxon>Eukaryota</taxon>
        <taxon>Fungi</taxon>
        <taxon>Dikarya</taxon>
        <taxon>Ascomycota</taxon>
        <taxon>Pezizomycotina</taxon>
        <taxon>Dothideomycetes</taxon>
        <taxon>Pleosporomycetidae</taxon>
        <taxon>Pleosporales</taxon>
        <taxon>Pleosporineae</taxon>
        <taxon>Pleosporaceae</taxon>
        <taxon>Pyrenophora</taxon>
    </lineage>
</organism>
<keyword evidence="8" id="KW-1185">Reference proteome</keyword>
<keyword evidence="4 6" id="KW-0472">Membrane</keyword>
<keyword evidence="2 6" id="KW-0812">Transmembrane</keyword>
<feature type="transmembrane region" description="Helical" evidence="6">
    <location>
        <begin position="46"/>
        <end position="68"/>
    </location>
</feature>
<dbReference type="SUPFAM" id="SSF110296">
    <property type="entry name" value="Oligoxyloglucan reducing end-specific cellobiohydrolase"/>
    <property type="match status" value="1"/>
</dbReference>
<feature type="transmembrane region" description="Helical" evidence="6">
    <location>
        <begin position="120"/>
        <end position="142"/>
    </location>
</feature>
<evidence type="ECO:0000256" key="4">
    <source>
        <dbReference type="ARBA" id="ARBA00023136"/>
    </source>
</evidence>
<gene>
    <name evidence="7" type="ORF">GMOD_00003902</name>
</gene>
<accession>A0A3M7M0B4</accession>
<evidence type="ECO:0000256" key="6">
    <source>
        <dbReference type="SAM" id="Phobius"/>
    </source>
</evidence>
<sequence>MATPACRFPLPTKQRPRNSLLARYTRFDLHNMGVAIAELIVPFTGAIQAAVSVILTIGFGVAAAQCNLLSPSAAKEVSKLCVRMFLPALLIYKIGSNLHQDTGVRYIPVLSKLFMFTRDAYLGCTVWSISYTLFSVLIGRLLTRFFKLPAWVTPAIAFNNTTSLPLLLIQSLKQTHILDSILINGESGNAAMDRAESYFLVNAMINNSLTFALGPRLLKPGDEDAPDDHEEDDNTQEQDGQADGESSDMERGPDGILDEETSLLPHRIVRPTNRIEKKGYLKTQEWYNGLPLWLQEVLAITWQFANAPLLGAVVGTVIGLTPALHRLFFSPSNEGGYFNAWLTTSIKNVGELFASMQIIVVGVKLSTSMLRMKRGEDSGEVHKTSLVLVTLLRFIIWPLISIPFIWVIASKTQLLDADPMLWFSMMLMPTGPPAMILVALTDVTGAAETMKMTVAKFLTISYAITPMICFAVQFRGLSPVSDKAVWVSGTTGTVLRSTNAGLSWTNVSPPLPSENASSFEFRDIQAFSASTAVILSIGEGNLSRIYQTYDGGLHWKRSFVNEDAAAFYDCMAFEKEVARQGHGVAMSDPVDGKFRLLETWDGGAHWSIVSNTSMPAALPGEFAFAASGTCIEAAAGRWYIATGGVDPGRIFHTSSDSVSRGGWKVSDSKIAGGAAAGVFSVRFRDARHGVAVGGDFQKPTANNASASWSSDGGATWNRAMSFPGGYRSGVSWVPGRRQMAVAVGTSGSDFTVDGGRSWVGIGNGTFDAVECVARDICWASGSGGRVARLNLSGL</sequence>
<evidence type="ECO:0000313" key="7">
    <source>
        <dbReference type="EMBL" id="RMZ67854.1"/>
    </source>
</evidence>
<evidence type="ECO:0000256" key="5">
    <source>
        <dbReference type="SAM" id="MobiDB-lite"/>
    </source>
</evidence>
<evidence type="ECO:0000256" key="3">
    <source>
        <dbReference type="ARBA" id="ARBA00022989"/>
    </source>
</evidence>
<dbReference type="AlphaFoldDB" id="A0A3M7M0B4"/>
<feature type="transmembrane region" description="Helical" evidence="6">
    <location>
        <begin position="386"/>
        <end position="409"/>
    </location>
</feature>
<protein>
    <submittedName>
        <fullName evidence="7">Membrane transporter</fullName>
    </submittedName>
</protein>
<dbReference type="GO" id="GO:0005783">
    <property type="term" value="C:endoplasmic reticulum"/>
    <property type="evidence" value="ECO:0007669"/>
    <property type="project" value="TreeGrafter"/>
</dbReference>
<evidence type="ECO:0000313" key="8">
    <source>
        <dbReference type="Proteomes" id="UP000265663"/>
    </source>
</evidence>
<proteinExistence type="predicted"/>
<dbReference type="GO" id="GO:0016020">
    <property type="term" value="C:membrane"/>
    <property type="evidence" value="ECO:0007669"/>
    <property type="project" value="UniProtKB-SubCell"/>
</dbReference>
<dbReference type="Proteomes" id="UP000265663">
    <property type="component" value="Unassembled WGS sequence"/>
</dbReference>
<dbReference type="InterPro" id="IPR015943">
    <property type="entry name" value="WD40/YVTN_repeat-like_dom_sf"/>
</dbReference>
<feature type="compositionally biased region" description="Acidic residues" evidence="5">
    <location>
        <begin position="223"/>
        <end position="247"/>
    </location>
</feature>
<evidence type="ECO:0000256" key="1">
    <source>
        <dbReference type="ARBA" id="ARBA00004141"/>
    </source>
</evidence>
<dbReference type="GO" id="GO:0055085">
    <property type="term" value="P:transmembrane transport"/>
    <property type="evidence" value="ECO:0007669"/>
    <property type="project" value="InterPro"/>
</dbReference>
<dbReference type="InterPro" id="IPR004776">
    <property type="entry name" value="Mem_transp_PIN-like"/>
</dbReference>
<feature type="transmembrane region" description="Helical" evidence="6">
    <location>
        <begin position="349"/>
        <end position="365"/>
    </location>
</feature>
<name>A0A3M7M0B4_9PLEO</name>
<feature type="transmembrane region" description="Helical" evidence="6">
    <location>
        <begin position="453"/>
        <end position="474"/>
    </location>
</feature>
<feature type="region of interest" description="Disordered" evidence="5">
    <location>
        <begin position="220"/>
        <end position="257"/>
    </location>
</feature>
<keyword evidence="3 6" id="KW-1133">Transmembrane helix</keyword>
<comment type="subcellular location">
    <subcellularLocation>
        <location evidence="1">Membrane</location>
        <topology evidence="1">Multi-pass membrane protein</topology>
    </subcellularLocation>
</comment>
<dbReference type="CDD" id="cd15482">
    <property type="entry name" value="Sialidase_non-viral"/>
    <property type="match status" value="1"/>
</dbReference>
<dbReference type="EMBL" id="KE747814">
    <property type="protein sequence ID" value="RMZ67854.1"/>
    <property type="molecule type" value="Genomic_DNA"/>
</dbReference>
<dbReference type="Pfam" id="PF03547">
    <property type="entry name" value="Mem_trans"/>
    <property type="match status" value="1"/>
</dbReference>
<dbReference type="PANTHER" id="PTHR31794">
    <property type="entry name" value="AUXIN EFFLUX TRANSPORTER FAMILY PROTEIN (EUROFUNG)"/>
    <property type="match status" value="1"/>
</dbReference>